<dbReference type="InterPro" id="IPR003016">
    <property type="entry name" value="2-oxoA_DH_lipoyl-BS"/>
</dbReference>
<evidence type="ECO:0000256" key="5">
    <source>
        <dbReference type="ARBA" id="ARBA00022823"/>
    </source>
</evidence>
<dbReference type="GO" id="GO:0005759">
    <property type="term" value="C:mitochondrial matrix"/>
    <property type="evidence" value="ECO:0007669"/>
    <property type="project" value="UniProtKB-SubCell"/>
</dbReference>
<dbReference type="RefSeq" id="XP_007403703.1">
    <property type="nucleotide sequence ID" value="XM_007403641.1"/>
</dbReference>
<keyword evidence="4 9" id="KW-0808">Transferase</keyword>
<evidence type="ECO:0000256" key="9">
    <source>
        <dbReference type="RuleBase" id="RU003423"/>
    </source>
</evidence>
<dbReference type="PANTHER" id="PTHR43178">
    <property type="entry name" value="DIHYDROLIPOAMIDE ACETYLTRANSFERASE COMPONENT OF PYRUVATE DEHYDROGENASE COMPLEX"/>
    <property type="match status" value="1"/>
</dbReference>
<dbReference type="eggNOG" id="KOG0558">
    <property type="taxonomic scope" value="Eukaryota"/>
</dbReference>
<feature type="domain" description="Peripheral subunit-binding (PSBD)" evidence="11">
    <location>
        <begin position="184"/>
        <end position="221"/>
    </location>
</feature>
<dbReference type="InParanoid" id="F4R489"/>
<dbReference type="SUPFAM" id="SSF52777">
    <property type="entry name" value="CoA-dependent acyltransferases"/>
    <property type="match status" value="1"/>
</dbReference>
<comment type="similarity">
    <text evidence="3 9">Belongs to the 2-oxoacid dehydrogenase family.</text>
</comment>
<evidence type="ECO:0000256" key="4">
    <source>
        <dbReference type="ARBA" id="ARBA00022679"/>
    </source>
</evidence>
<dbReference type="InterPro" id="IPR001078">
    <property type="entry name" value="2-oxoacid_DH_actylTfrase"/>
</dbReference>
<dbReference type="InterPro" id="IPR000089">
    <property type="entry name" value="Biotin_lipoyl"/>
</dbReference>
<dbReference type="InterPro" id="IPR011053">
    <property type="entry name" value="Single_hybrid_motif"/>
</dbReference>
<dbReference type="EC" id="2.3.1.-" evidence="9"/>
<comment type="subcellular location">
    <subcellularLocation>
        <location evidence="2">Mitochondrion matrix</location>
    </subcellularLocation>
</comment>
<dbReference type="InterPro" id="IPR004167">
    <property type="entry name" value="PSBD"/>
</dbReference>
<dbReference type="InterPro" id="IPR023213">
    <property type="entry name" value="CAT-like_dom_sf"/>
</dbReference>
<evidence type="ECO:0000259" key="10">
    <source>
        <dbReference type="PROSITE" id="PS50968"/>
    </source>
</evidence>
<dbReference type="GO" id="GO:0016407">
    <property type="term" value="F:acetyltransferase activity"/>
    <property type="evidence" value="ECO:0007669"/>
    <property type="project" value="TreeGrafter"/>
</dbReference>
<dbReference type="GO" id="GO:0045333">
    <property type="term" value="P:cellular respiration"/>
    <property type="evidence" value="ECO:0007669"/>
    <property type="project" value="UniProtKB-ARBA"/>
</dbReference>
<dbReference type="KEGG" id="mlr:MELLADRAFT_114902"/>
<dbReference type="InterPro" id="IPR036625">
    <property type="entry name" value="E3-bd_dom_sf"/>
</dbReference>
<name>F4R489_MELLP</name>
<evidence type="ECO:0000256" key="1">
    <source>
        <dbReference type="ARBA" id="ARBA00001938"/>
    </source>
</evidence>
<evidence type="ECO:0000313" key="13">
    <source>
        <dbReference type="Proteomes" id="UP000001072"/>
    </source>
</evidence>
<dbReference type="Gene3D" id="4.10.320.10">
    <property type="entry name" value="E3-binding domain"/>
    <property type="match status" value="1"/>
</dbReference>
<dbReference type="Proteomes" id="UP000001072">
    <property type="component" value="Unassembled WGS sequence"/>
</dbReference>
<proteinExistence type="inferred from homology"/>
<sequence>MSSRLRLHPRILQSSFHLHPSSTLRPYVSKTLPSRSSPRHLCFTFVRCLTYTTPQRSSILPGHAIKPFLLADIGEGITGCEIVKWLVAPGQDVAEFDPICEVQSDKATVEITSPFEGTIHQMFGAVGEVVKVGHPLCEIVVKQEGETVTPPDTQSNVVEPRVEPIEPQLHLNIPITTTQPRLVHSTPAVRRLAKEHSINIEAITGTGKDQRVTKEDVLLYISRLATSSHESSSTPLESTELPTPSTAGSVRVPFNDVRHAMFRSMSKALKIPHFGYSEQIDVTELERVRLELNSSNAEPNTKPRLTLFSLLIKAMGHALRSEPIFRSTLGEPPCFVQRQAADISIALSSPQGLLTPLIPNVEQKTVYEIADHVRRLRKFVDTMADTTRLPVFPEELGGNRPGTFTLSNIGVIGGTYTYPVIPPTGQLGIGAFGKVQVLPGYRPTDMALASAIARGLSRDPCPQPEPRLMLFASFSADHRAVEGVELARLVQRLKVICEQPSNFIGLGI</sequence>
<keyword evidence="5 9" id="KW-0450">Lipoyl</keyword>
<keyword evidence="6" id="KW-0809">Transit peptide</keyword>
<keyword evidence="13" id="KW-1185">Reference proteome</keyword>
<dbReference type="GO" id="GO:0031405">
    <property type="term" value="F:lipoic acid binding"/>
    <property type="evidence" value="ECO:0007669"/>
    <property type="project" value="TreeGrafter"/>
</dbReference>
<keyword evidence="8 9" id="KW-0012">Acyltransferase</keyword>
<organism evidence="13">
    <name type="scientific">Melampsora larici-populina (strain 98AG31 / pathotype 3-4-7)</name>
    <name type="common">Poplar leaf rust fungus</name>
    <dbReference type="NCBI Taxonomy" id="747676"/>
    <lineage>
        <taxon>Eukaryota</taxon>
        <taxon>Fungi</taxon>
        <taxon>Dikarya</taxon>
        <taxon>Basidiomycota</taxon>
        <taxon>Pucciniomycotina</taxon>
        <taxon>Pucciniomycetes</taxon>
        <taxon>Pucciniales</taxon>
        <taxon>Melampsoraceae</taxon>
        <taxon>Melampsora</taxon>
    </lineage>
</organism>
<evidence type="ECO:0000256" key="6">
    <source>
        <dbReference type="ARBA" id="ARBA00022946"/>
    </source>
</evidence>
<dbReference type="FunFam" id="2.40.50.100:FF:000013">
    <property type="entry name" value="Dihydrolipoamide acetyltransferase component of pyruvate dehydrogenase complex"/>
    <property type="match status" value="1"/>
</dbReference>
<dbReference type="GeneID" id="18925490"/>
<dbReference type="Pfam" id="PF02817">
    <property type="entry name" value="E3_binding"/>
    <property type="match status" value="1"/>
</dbReference>
<keyword evidence="7" id="KW-0496">Mitochondrion</keyword>
<dbReference type="PANTHER" id="PTHR43178:SF5">
    <property type="entry name" value="LIPOAMIDE ACYLTRANSFERASE COMPONENT OF BRANCHED-CHAIN ALPHA-KETO ACID DEHYDROGENASE COMPLEX, MITOCHONDRIAL"/>
    <property type="match status" value="1"/>
</dbReference>
<dbReference type="OrthoDB" id="15567at2759"/>
<dbReference type="SUPFAM" id="SSF51230">
    <property type="entry name" value="Single hybrid motif"/>
    <property type="match status" value="1"/>
</dbReference>
<dbReference type="VEuPathDB" id="FungiDB:MELLADRAFT_114902"/>
<comment type="cofactor">
    <cofactor evidence="1 9">
        <name>(R)-lipoate</name>
        <dbReference type="ChEBI" id="CHEBI:83088"/>
    </cofactor>
</comment>
<protein>
    <recommendedName>
        <fullName evidence="9">Dihydrolipoamide acetyltransferase component of pyruvate dehydrogenase complex</fullName>
        <ecNumber evidence="9">2.3.1.-</ecNumber>
    </recommendedName>
</protein>
<dbReference type="PROSITE" id="PS00189">
    <property type="entry name" value="LIPOYL"/>
    <property type="match status" value="1"/>
</dbReference>
<dbReference type="PROSITE" id="PS51826">
    <property type="entry name" value="PSBD"/>
    <property type="match status" value="1"/>
</dbReference>
<dbReference type="Gene3D" id="2.40.50.100">
    <property type="match status" value="1"/>
</dbReference>
<evidence type="ECO:0000259" key="11">
    <source>
        <dbReference type="PROSITE" id="PS51826"/>
    </source>
</evidence>
<dbReference type="SUPFAM" id="SSF47005">
    <property type="entry name" value="Peripheral subunit-binding domain of 2-oxo acid dehydrogenase complex"/>
    <property type="match status" value="1"/>
</dbReference>
<dbReference type="PROSITE" id="PS50968">
    <property type="entry name" value="BIOTINYL_LIPOYL"/>
    <property type="match status" value="1"/>
</dbReference>
<dbReference type="AlphaFoldDB" id="F4R489"/>
<gene>
    <name evidence="12" type="ORF">MELLADRAFT_114902</name>
</gene>
<feature type="domain" description="Lipoyl-binding" evidence="10">
    <location>
        <begin position="65"/>
        <end position="140"/>
    </location>
</feature>
<dbReference type="InterPro" id="IPR050743">
    <property type="entry name" value="2-oxoacid_DH_E2_comp"/>
</dbReference>
<evidence type="ECO:0000256" key="7">
    <source>
        <dbReference type="ARBA" id="ARBA00023128"/>
    </source>
</evidence>
<evidence type="ECO:0000313" key="12">
    <source>
        <dbReference type="EMBL" id="EGG12765.1"/>
    </source>
</evidence>
<dbReference type="HOGENOM" id="CLU_016733_10_0_1"/>
<dbReference type="CDD" id="cd06849">
    <property type="entry name" value="lipoyl_domain"/>
    <property type="match status" value="1"/>
</dbReference>
<dbReference type="Pfam" id="PF00198">
    <property type="entry name" value="2-oxoacid_dh"/>
    <property type="match status" value="1"/>
</dbReference>
<evidence type="ECO:0000256" key="3">
    <source>
        <dbReference type="ARBA" id="ARBA00007317"/>
    </source>
</evidence>
<dbReference type="EMBL" id="GL883090">
    <property type="protein sequence ID" value="EGG12765.1"/>
    <property type="molecule type" value="Genomic_DNA"/>
</dbReference>
<dbReference type="STRING" id="747676.F4R489"/>
<reference evidence="13" key="1">
    <citation type="journal article" date="2011" name="Proc. Natl. Acad. Sci. U.S.A.">
        <title>Obligate biotrophy features unraveled by the genomic analysis of rust fungi.</title>
        <authorList>
            <person name="Duplessis S."/>
            <person name="Cuomo C.A."/>
            <person name="Lin Y.-C."/>
            <person name="Aerts A."/>
            <person name="Tisserant E."/>
            <person name="Veneault-Fourrey C."/>
            <person name="Joly D.L."/>
            <person name="Hacquard S."/>
            <person name="Amselem J."/>
            <person name="Cantarel B.L."/>
            <person name="Chiu R."/>
            <person name="Coutinho P.M."/>
            <person name="Feau N."/>
            <person name="Field M."/>
            <person name="Frey P."/>
            <person name="Gelhaye E."/>
            <person name="Goldberg J."/>
            <person name="Grabherr M.G."/>
            <person name="Kodira C.D."/>
            <person name="Kohler A."/>
            <person name="Kuees U."/>
            <person name="Lindquist E.A."/>
            <person name="Lucas S.M."/>
            <person name="Mago R."/>
            <person name="Mauceli E."/>
            <person name="Morin E."/>
            <person name="Murat C."/>
            <person name="Pangilinan J.L."/>
            <person name="Park R."/>
            <person name="Pearson M."/>
            <person name="Quesneville H."/>
            <person name="Rouhier N."/>
            <person name="Sakthikumar S."/>
            <person name="Salamov A.A."/>
            <person name="Schmutz J."/>
            <person name="Selles B."/>
            <person name="Shapiro H."/>
            <person name="Tanguay P."/>
            <person name="Tuskan G.A."/>
            <person name="Henrissat B."/>
            <person name="Van de Peer Y."/>
            <person name="Rouze P."/>
            <person name="Ellis J.G."/>
            <person name="Dodds P.N."/>
            <person name="Schein J.E."/>
            <person name="Zhong S."/>
            <person name="Hamelin R.C."/>
            <person name="Grigoriev I.V."/>
            <person name="Szabo L.J."/>
            <person name="Martin F."/>
        </authorList>
    </citation>
    <scope>NUCLEOTIDE SEQUENCE [LARGE SCALE GENOMIC DNA]</scope>
    <source>
        <strain evidence="13">98AG31 / pathotype 3-4-7</strain>
    </source>
</reference>
<accession>F4R489</accession>
<evidence type="ECO:0000256" key="2">
    <source>
        <dbReference type="ARBA" id="ARBA00004305"/>
    </source>
</evidence>
<dbReference type="Gene3D" id="3.30.559.10">
    <property type="entry name" value="Chloramphenicol acetyltransferase-like domain"/>
    <property type="match status" value="1"/>
</dbReference>
<evidence type="ECO:0000256" key="8">
    <source>
        <dbReference type="ARBA" id="ARBA00023315"/>
    </source>
</evidence>
<dbReference type="Pfam" id="PF00364">
    <property type="entry name" value="Biotin_lipoyl"/>
    <property type="match status" value="1"/>
</dbReference>